<dbReference type="Gene3D" id="1.10.443.10">
    <property type="entry name" value="Intergrase catalytic core"/>
    <property type="match status" value="1"/>
</dbReference>
<keyword evidence="3" id="KW-1185">Reference proteome</keyword>
<dbReference type="AlphaFoldDB" id="A0A9X3DYH3"/>
<dbReference type="GO" id="GO:0015074">
    <property type="term" value="P:DNA integration"/>
    <property type="evidence" value="ECO:0007669"/>
    <property type="project" value="InterPro"/>
</dbReference>
<gene>
    <name evidence="2" type="ORF">OSH07_02085</name>
</gene>
<dbReference type="GO" id="GO:0003677">
    <property type="term" value="F:DNA binding"/>
    <property type="evidence" value="ECO:0007669"/>
    <property type="project" value="InterPro"/>
</dbReference>
<accession>A0A9X3DYH3</accession>
<evidence type="ECO:0000313" key="3">
    <source>
        <dbReference type="Proteomes" id="UP001144805"/>
    </source>
</evidence>
<evidence type="ECO:0008006" key="4">
    <source>
        <dbReference type="Google" id="ProtNLM"/>
    </source>
</evidence>
<comment type="caution">
    <text evidence="2">The sequence shown here is derived from an EMBL/GenBank/DDBJ whole genome shotgun (WGS) entry which is preliminary data.</text>
</comment>
<reference evidence="2" key="1">
    <citation type="submission" date="2022-11" db="EMBL/GenBank/DDBJ databases">
        <title>Biodiversity and phylogenetic relationships of bacteria.</title>
        <authorList>
            <person name="Machado R.A.R."/>
            <person name="Bhat A."/>
            <person name="Loulou A."/>
            <person name="Kallel S."/>
        </authorList>
    </citation>
    <scope>NUCLEOTIDE SEQUENCE</scope>
    <source>
        <strain evidence="2">K-TC2</strain>
    </source>
</reference>
<dbReference type="SUPFAM" id="SSF56349">
    <property type="entry name" value="DNA breaking-rejoining enzymes"/>
    <property type="match status" value="1"/>
</dbReference>
<dbReference type="GO" id="GO:0006310">
    <property type="term" value="P:DNA recombination"/>
    <property type="evidence" value="ECO:0007669"/>
    <property type="project" value="UniProtKB-KW"/>
</dbReference>
<dbReference type="InterPro" id="IPR011010">
    <property type="entry name" value="DNA_brk_join_enz"/>
</dbReference>
<dbReference type="InterPro" id="IPR013762">
    <property type="entry name" value="Integrase-like_cat_sf"/>
</dbReference>
<protein>
    <recommendedName>
        <fullName evidence="4">Tyrosine-type recombinase/integrase</fullName>
    </recommendedName>
</protein>
<evidence type="ECO:0000313" key="2">
    <source>
        <dbReference type="EMBL" id="MCX5567974.1"/>
    </source>
</evidence>
<sequence length="123" mass="13702">MKIDTTLYPLISAEIARVKPADRIGPMIIDERSGLPYSEKEYSKRWRKIATAAGVPKEVWNRDSRAGGITEGRDAGAAVEDVSKHAAHTDATVTSRVYDRGELEASRRVATKRKEHRERVGNV</sequence>
<dbReference type="EMBL" id="JAPKNK010000001">
    <property type="protein sequence ID" value="MCX5567974.1"/>
    <property type="molecule type" value="Genomic_DNA"/>
</dbReference>
<evidence type="ECO:0000256" key="1">
    <source>
        <dbReference type="ARBA" id="ARBA00023172"/>
    </source>
</evidence>
<dbReference type="Proteomes" id="UP001144805">
    <property type="component" value="Unassembled WGS sequence"/>
</dbReference>
<name>A0A9X3DYH3_9HYPH</name>
<keyword evidence="1" id="KW-0233">DNA recombination</keyword>
<organism evidence="2 3">
    <name type="scientific">Kaistia nematophila</name>
    <dbReference type="NCBI Taxonomy" id="2994654"/>
    <lineage>
        <taxon>Bacteria</taxon>
        <taxon>Pseudomonadati</taxon>
        <taxon>Pseudomonadota</taxon>
        <taxon>Alphaproteobacteria</taxon>
        <taxon>Hyphomicrobiales</taxon>
        <taxon>Kaistiaceae</taxon>
        <taxon>Kaistia</taxon>
    </lineage>
</organism>
<proteinExistence type="predicted"/>
<dbReference type="RefSeq" id="WP_266336937.1">
    <property type="nucleotide sequence ID" value="NZ_JAPKNK010000001.1"/>
</dbReference>